<dbReference type="EC" id="1.18.1.2" evidence="12"/>
<evidence type="ECO:0000256" key="10">
    <source>
        <dbReference type="SAM" id="MobiDB-lite"/>
    </source>
</evidence>
<feature type="region of interest" description="Disordered" evidence="10">
    <location>
        <begin position="338"/>
        <end position="371"/>
    </location>
</feature>
<evidence type="ECO:0000256" key="3">
    <source>
        <dbReference type="ARBA" id="ARBA00022630"/>
    </source>
</evidence>
<evidence type="ECO:0000256" key="5">
    <source>
        <dbReference type="ARBA" id="ARBA00022723"/>
    </source>
</evidence>
<comment type="cofactor">
    <cofactor evidence="1">
        <name>FAD</name>
        <dbReference type="ChEBI" id="CHEBI:57692"/>
    </cofactor>
</comment>
<evidence type="ECO:0000313" key="12">
    <source>
        <dbReference type="EMBL" id="SCO65395.1"/>
    </source>
</evidence>
<organism evidence="12 13">
    <name type="scientific">Plasmodium vivax</name>
    <name type="common">malaria parasite P. vivax</name>
    <dbReference type="NCBI Taxonomy" id="5855"/>
    <lineage>
        <taxon>Eukaryota</taxon>
        <taxon>Sar</taxon>
        <taxon>Alveolata</taxon>
        <taxon>Apicomplexa</taxon>
        <taxon>Aconoidasida</taxon>
        <taxon>Haemosporida</taxon>
        <taxon>Plasmodiidae</taxon>
        <taxon>Plasmodium</taxon>
        <taxon>Plasmodium (Plasmodium)</taxon>
    </lineage>
</organism>
<evidence type="ECO:0000256" key="1">
    <source>
        <dbReference type="ARBA" id="ARBA00001974"/>
    </source>
</evidence>
<dbReference type="PRINTS" id="PR00368">
    <property type="entry name" value="FADPNR"/>
</dbReference>
<dbReference type="VEuPathDB" id="PlasmoDB:PVPAM_030020700"/>
<keyword evidence="3" id="KW-0285">Flavoprotein</keyword>
<dbReference type="Pfam" id="PF07992">
    <property type="entry name" value="Pyr_redox_2"/>
    <property type="match status" value="1"/>
</dbReference>
<dbReference type="GO" id="GO:0051537">
    <property type="term" value="F:2 iron, 2 sulfur cluster binding"/>
    <property type="evidence" value="ECO:0007669"/>
    <property type="project" value="UniProtKB-KW"/>
</dbReference>
<dbReference type="Gene3D" id="3.30.390.30">
    <property type="match status" value="1"/>
</dbReference>
<dbReference type="VEuPathDB" id="PlasmoDB:PVX_096305"/>
<dbReference type="PANTHER" id="PTHR43557:SF2">
    <property type="entry name" value="RIESKE DOMAIN-CONTAINING PROTEIN-RELATED"/>
    <property type="match status" value="1"/>
</dbReference>
<evidence type="ECO:0000259" key="11">
    <source>
        <dbReference type="PROSITE" id="PS51296"/>
    </source>
</evidence>
<evidence type="ECO:0000256" key="9">
    <source>
        <dbReference type="ARBA" id="ARBA00023014"/>
    </source>
</evidence>
<dbReference type="Gene3D" id="2.102.10.10">
    <property type="entry name" value="Rieske [2Fe-2S] iron-sulphur domain"/>
    <property type="match status" value="1"/>
</dbReference>
<comment type="similarity">
    <text evidence="2">Belongs to the FAD-dependent oxidoreductase family.</text>
</comment>
<evidence type="ECO:0000256" key="6">
    <source>
        <dbReference type="ARBA" id="ARBA00022827"/>
    </source>
</evidence>
<dbReference type="PROSITE" id="PS51296">
    <property type="entry name" value="RIESKE"/>
    <property type="match status" value="1"/>
</dbReference>
<dbReference type="VEuPathDB" id="PlasmoDB:PVW1_030023300"/>
<dbReference type="CDD" id="cd03478">
    <property type="entry name" value="Rieske_AIFL_N"/>
    <property type="match status" value="1"/>
</dbReference>
<evidence type="ECO:0000313" key="13">
    <source>
        <dbReference type="Proteomes" id="UP000196402"/>
    </source>
</evidence>
<reference evidence="12 13" key="1">
    <citation type="submission" date="2016-07" db="EMBL/GenBank/DDBJ databases">
        <authorList>
            <consortium name="Pathogen Informatics"/>
        </authorList>
    </citation>
    <scope>NUCLEOTIDE SEQUENCE [LARGE SCALE GENOMIC DNA]</scope>
</reference>
<protein>
    <submittedName>
        <fullName evidence="12">Ferrodoxin reductase-like protein</fullName>
        <ecNumber evidence="12">1.18.1.2</ecNumber>
    </submittedName>
</protein>
<sequence>MRKLSVINETVSGVVHLGKANKRRLPSLVRTALPSALTNRRSVCNVGSRRNLAGSPFPCEGGKKTGFSNQPSVLFMLALFCTPSLLYSRRDGMNGDKLTSCEGLEKVHLAKADEMKNGEMKEIKVHGEKDTVLLVHVNDKYYCLGPKCPHYSAPLKTGVLTKEYVTCPWHDAKFDLKTGECINGPSFDDIPRYEVSVEGNDIYAYLPQKMDLFQKKKICPCSGKCEKKTILIVGGGAATLGALETFLKMGYTGRLVICSKDPHKPYDRPTLSKSISKYDSAEELYEGIKLKEDEYYQRDNVSYMHNVYVERVDVEGRQAHLSNGEVIRYDKLLVTTGVRPSPSPLGKSGEGTAGSGESGGKSDCQGGRQSGRHAQVDNLLTLQSLEDHVKIASYAKEGSRCAIIGSSFIACELSSALKKKNVSVTMVSKDAVPFYTTFGEKIGSVVLDILKEQKVTFHGGVHPTEYIIDRGGGGFLKRVHLTNGGGKSIHGVRLSNGEVISCDYVVEALGCTPNSELLQDKFKNEKKQVIVDKYFQVKGSSDVFAAGDVCSFPYYLSGEMVNVCHWNVAIQQGRIAAHNMLSEEKREFNFVPFFNTNIFGKNFRYTGFVKDAQKVIYEGDLRKHNFVAYFVKKDKVASILTLGNAKMAALNECLSKGRVPRVYELEGGLQNSDSMIASMREGLSGGGAS</sequence>
<proteinExistence type="inferred from homology"/>
<keyword evidence="7 12" id="KW-0560">Oxidoreductase</keyword>
<dbReference type="Gene3D" id="3.50.50.60">
    <property type="entry name" value="FAD/NAD(P)-binding domain"/>
    <property type="match status" value="2"/>
</dbReference>
<feature type="compositionally biased region" description="Gly residues" evidence="10">
    <location>
        <begin position="348"/>
        <end position="359"/>
    </location>
</feature>
<keyword evidence="9" id="KW-0411">Iron-sulfur</keyword>
<accession>A0A1G4GS43</accession>
<dbReference type="InterPro" id="IPR036922">
    <property type="entry name" value="Rieske_2Fe-2S_sf"/>
</dbReference>
<gene>
    <name evidence="12" type="ORF">PVT01_030021000</name>
</gene>
<dbReference type="InterPro" id="IPR050446">
    <property type="entry name" value="FAD-oxidoreductase/Apoptosis"/>
</dbReference>
<keyword evidence="4" id="KW-0001">2Fe-2S</keyword>
<dbReference type="InterPro" id="IPR036188">
    <property type="entry name" value="FAD/NAD-bd_sf"/>
</dbReference>
<dbReference type="GO" id="GO:0004324">
    <property type="term" value="F:ferredoxin-NADP+ reductase activity"/>
    <property type="evidence" value="ECO:0007669"/>
    <property type="project" value="UniProtKB-EC"/>
</dbReference>
<dbReference type="InterPro" id="IPR016156">
    <property type="entry name" value="FAD/NAD-linked_Rdtase_dimer_sf"/>
</dbReference>
<dbReference type="EMBL" id="LT615241">
    <property type="protein sequence ID" value="SCO65395.1"/>
    <property type="molecule type" value="Genomic_DNA"/>
</dbReference>
<dbReference type="Proteomes" id="UP000196402">
    <property type="component" value="Chromosome 3"/>
</dbReference>
<dbReference type="InterPro" id="IPR023753">
    <property type="entry name" value="FAD/NAD-binding_dom"/>
</dbReference>
<evidence type="ECO:0000256" key="2">
    <source>
        <dbReference type="ARBA" id="ARBA00006442"/>
    </source>
</evidence>
<dbReference type="AlphaFoldDB" id="A0A1G4GS43"/>
<keyword evidence="8" id="KW-0408">Iron</keyword>
<evidence type="ECO:0000256" key="8">
    <source>
        <dbReference type="ARBA" id="ARBA00023004"/>
    </source>
</evidence>
<name>A0A1G4GS43_PLAVI</name>
<dbReference type="GO" id="GO:0046872">
    <property type="term" value="F:metal ion binding"/>
    <property type="evidence" value="ECO:0007669"/>
    <property type="project" value="UniProtKB-KW"/>
</dbReference>
<dbReference type="GO" id="GO:0016651">
    <property type="term" value="F:oxidoreductase activity, acting on NAD(P)H"/>
    <property type="evidence" value="ECO:0007669"/>
    <property type="project" value="TreeGrafter"/>
</dbReference>
<dbReference type="SUPFAM" id="SSF51905">
    <property type="entry name" value="FAD/NAD(P)-binding domain"/>
    <property type="match status" value="2"/>
</dbReference>
<dbReference type="PANTHER" id="PTHR43557">
    <property type="entry name" value="APOPTOSIS-INDUCING FACTOR 1"/>
    <property type="match status" value="1"/>
</dbReference>
<evidence type="ECO:0000256" key="4">
    <source>
        <dbReference type="ARBA" id="ARBA00022714"/>
    </source>
</evidence>
<dbReference type="PRINTS" id="PR00411">
    <property type="entry name" value="PNDRDTASEI"/>
</dbReference>
<evidence type="ECO:0000256" key="7">
    <source>
        <dbReference type="ARBA" id="ARBA00023002"/>
    </source>
</evidence>
<feature type="domain" description="Rieske" evidence="11">
    <location>
        <begin position="107"/>
        <end position="204"/>
    </location>
</feature>
<dbReference type="SUPFAM" id="SSF55424">
    <property type="entry name" value="FAD/NAD-linked reductases, dimerisation (C-terminal) domain"/>
    <property type="match status" value="1"/>
</dbReference>
<keyword evidence="6" id="KW-0274">FAD</keyword>
<dbReference type="VEuPathDB" id="PlasmoDB:PVP01_0316100"/>
<dbReference type="SUPFAM" id="SSF50022">
    <property type="entry name" value="ISP domain"/>
    <property type="match status" value="1"/>
</dbReference>
<dbReference type="Pfam" id="PF00355">
    <property type="entry name" value="Rieske"/>
    <property type="match status" value="1"/>
</dbReference>
<dbReference type="InterPro" id="IPR017941">
    <property type="entry name" value="Rieske_2Fe-2S"/>
</dbReference>
<keyword evidence="5" id="KW-0479">Metal-binding</keyword>
<dbReference type="GO" id="GO:0005737">
    <property type="term" value="C:cytoplasm"/>
    <property type="evidence" value="ECO:0007669"/>
    <property type="project" value="TreeGrafter"/>
</dbReference>
<dbReference type="eggNOG" id="KOG1336">
    <property type="taxonomic scope" value="Eukaryota"/>
</dbReference>